<accession>A0ACC0GI15</accession>
<evidence type="ECO:0000313" key="2">
    <source>
        <dbReference type="Proteomes" id="UP001060215"/>
    </source>
</evidence>
<dbReference type="Proteomes" id="UP001060215">
    <property type="component" value="Chromosome 8"/>
</dbReference>
<reference evidence="1 2" key="1">
    <citation type="journal article" date="2022" name="Plant J.">
        <title>Chromosome-level genome of Camellia lanceoleosa provides a valuable resource for understanding genome evolution and self-incompatibility.</title>
        <authorList>
            <person name="Gong W."/>
            <person name="Xiao S."/>
            <person name="Wang L."/>
            <person name="Liao Z."/>
            <person name="Chang Y."/>
            <person name="Mo W."/>
            <person name="Hu G."/>
            <person name="Li W."/>
            <person name="Zhao G."/>
            <person name="Zhu H."/>
            <person name="Hu X."/>
            <person name="Ji K."/>
            <person name="Xiang X."/>
            <person name="Song Q."/>
            <person name="Yuan D."/>
            <person name="Jin S."/>
            <person name="Zhang L."/>
        </authorList>
    </citation>
    <scope>NUCLEOTIDE SEQUENCE [LARGE SCALE GENOMIC DNA]</scope>
    <source>
        <strain evidence="1">SQ_2022a</strain>
    </source>
</reference>
<comment type="caution">
    <text evidence="1">The sequence shown here is derived from an EMBL/GenBank/DDBJ whole genome shotgun (WGS) entry which is preliminary data.</text>
</comment>
<gene>
    <name evidence="1" type="ORF">LOK49_LG09G00887</name>
</gene>
<keyword evidence="2" id="KW-1185">Reference proteome</keyword>
<sequence length="178" mass="21054">MTIVEMRVHMDCPGCESKIKKALQKLDGVDDIDIDMNMQKVRVTGWADQNKVLKTVRKTGRNAELWPFPYNPEYHSFTHYYNDNDNNNNNKINNYHHDDHQQIQYHHQSRRKAKYYHQSRPTATYYMSQPSSSSYNYRVHGYNGHDHGYYPQPLYSTILDEKTSSMFSDDNTNSCSIM</sequence>
<dbReference type="EMBL" id="CM045765">
    <property type="protein sequence ID" value="KAI8000178.1"/>
    <property type="molecule type" value="Genomic_DNA"/>
</dbReference>
<organism evidence="1 2">
    <name type="scientific">Camellia lanceoleosa</name>
    <dbReference type="NCBI Taxonomy" id="1840588"/>
    <lineage>
        <taxon>Eukaryota</taxon>
        <taxon>Viridiplantae</taxon>
        <taxon>Streptophyta</taxon>
        <taxon>Embryophyta</taxon>
        <taxon>Tracheophyta</taxon>
        <taxon>Spermatophyta</taxon>
        <taxon>Magnoliopsida</taxon>
        <taxon>eudicotyledons</taxon>
        <taxon>Gunneridae</taxon>
        <taxon>Pentapetalae</taxon>
        <taxon>asterids</taxon>
        <taxon>Ericales</taxon>
        <taxon>Theaceae</taxon>
        <taxon>Camellia</taxon>
    </lineage>
</organism>
<evidence type="ECO:0000313" key="1">
    <source>
        <dbReference type="EMBL" id="KAI8000178.1"/>
    </source>
</evidence>
<proteinExistence type="predicted"/>
<name>A0ACC0GI15_9ERIC</name>
<protein>
    <submittedName>
        <fullName evidence="1">Heavy metal-associated isoprenylated plant protein 28</fullName>
    </submittedName>
</protein>